<dbReference type="Proteomes" id="UP000479639">
    <property type="component" value="Unassembled WGS sequence"/>
</dbReference>
<comment type="caution">
    <text evidence="1">The sequence shown here is derived from an EMBL/GenBank/DDBJ whole genome shotgun (WGS) entry which is preliminary data.</text>
</comment>
<dbReference type="AlphaFoldDB" id="A0A7C8FZZ3"/>
<protein>
    <submittedName>
        <fullName evidence="1">Circularly permuted type 2 ATP-grasp protein</fullName>
    </submittedName>
</protein>
<gene>
    <name evidence="1" type="ORF">F8D48_07095</name>
</gene>
<name>A0A7C8FZZ3_9ACTN</name>
<dbReference type="SUPFAM" id="SSF56059">
    <property type="entry name" value="Glutathione synthetase ATP-binding domain-like"/>
    <property type="match status" value="1"/>
</dbReference>
<keyword evidence="2" id="KW-1185">Reference proteome</keyword>
<dbReference type="EMBL" id="WAJS01000019">
    <property type="protein sequence ID" value="KAB1646990.1"/>
    <property type="molecule type" value="Genomic_DNA"/>
</dbReference>
<reference evidence="1 2" key="1">
    <citation type="submission" date="2019-09" db="EMBL/GenBank/DDBJ databases">
        <title>Whole genome shotgun sequencing (WGS) of Ellagibacter isourolithinifaciens DSM 104140(T) and Adlercreutzia muris DSM 29508(T).</title>
        <authorList>
            <person name="Stoll D.A."/>
            <person name="Danylec N."/>
            <person name="Huch M."/>
        </authorList>
    </citation>
    <scope>NUCLEOTIDE SEQUENCE [LARGE SCALE GENOMIC DNA]</scope>
    <source>
        <strain evidence="1 2">DSM 29508</strain>
    </source>
</reference>
<organism evidence="1 2">
    <name type="scientific">Adlercreutzia muris</name>
    <dbReference type="NCBI Taxonomy" id="1796610"/>
    <lineage>
        <taxon>Bacteria</taxon>
        <taxon>Bacillati</taxon>
        <taxon>Actinomycetota</taxon>
        <taxon>Coriobacteriia</taxon>
        <taxon>Eggerthellales</taxon>
        <taxon>Eggerthellaceae</taxon>
        <taxon>Adlercreutzia</taxon>
    </lineage>
</organism>
<proteinExistence type="predicted"/>
<evidence type="ECO:0000313" key="1">
    <source>
        <dbReference type="EMBL" id="KAB1646990.1"/>
    </source>
</evidence>
<dbReference type="RefSeq" id="WP_151430764.1">
    <property type="nucleotide sequence ID" value="NZ_JANJZI010000001.1"/>
</dbReference>
<sequence>MPTNADYTRAYFQIIDELDGAVEDRRAAFEYMQNSTAIVHHQVVASSFVPRLFNRKSYEVMRDTAEMSHRVLCKVIERYRADEEYRKLFDFDERLVELILLPRDYDAVLPFARVDTFLNEEDYRIHFCEFNGDGSAGMNENREITNAVTNTEAFRVFAESHAVAGCDLFEPWVRTFLDIYDTYRFKVEHPRIAICDYLENGVVDEFHIFAEKFREAGVECVVADVRDLAFDGEVLTTPDGLPVHAIWRRSVTNDVLEFWDDSQALIDAVRARKVALIGAFSGHIVHDKQLFEVLFAPETQAFLTEEEIAFVEETVPMTAFLDESVVNLAQIRANKDEWIVKPTDHYGADNVYAGCEVSQQEWERVIDEFANGRAGYPFIVQRYIRPFKTDTLPPDAGILDAPDGAVASEPVPYNNLNGLYLYNGRFQGVFSRLGPHPTISKTNEGMTAATIWVDCEGVEGLGL</sequence>
<evidence type="ECO:0000313" key="2">
    <source>
        <dbReference type="Proteomes" id="UP000479639"/>
    </source>
</evidence>
<accession>A0A7C8FZZ3</accession>